<gene>
    <name evidence="1" type="ORF">C41B8_07367</name>
</gene>
<evidence type="ECO:0000313" key="1">
    <source>
        <dbReference type="EMBL" id="KEZ77847.1"/>
    </source>
</evidence>
<accession>A0A084IMB3</accession>
<proteinExistence type="predicted"/>
<dbReference type="Proteomes" id="UP000028302">
    <property type="component" value="Unassembled WGS sequence"/>
</dbReference>
<dbReference type="STRING" id="1304275.C41B8_07367"/>
<dbReference type="PATRIC" id="fig|1304275.5.peg.1505"/>
<evidence type="ECO:0000313" key="2">
    <source>
        <dbReference type="Proteomes" id="UP000028302"/>
    </source>
</evidence>
<sequence length="694" mass="75513">MLDSSARHITDVSVQNYGSSASSAGKVDVTFGQVFADGDVGAQQHVVAAIDGKAIPTQVDRKATWSDGALRHAVVTVQLTAPDNGAAQTVSLYAVSNPVDLGLGTVSLSDLLGTNFDATVKITQGGTTYTASARDALENAVQTGKCPNWGDPACKRWLSGDLASEWVVAAPLKNGNSQTPRLRVFFNVRAYRGADGAIANVRVDSVIENDQTYAVAPNNVTYDANIAVGDNSYSIKSLTQYTQSRWHKVLWTHGTHPYYAGVSVSYLQASKAVSKYADVKPTDKFLSGVPQTSVPMDHLDQTPHMGDTGAQAGIGPLPRWTSSFVTSGKRQAFNWMLADDDAAGGYSFHYRDDKTGRPVTIVDHPYITIADLNWARQAGGAFAADLLPSCEKDCSNPNQFDIAHHPSIGYVSYLVSGDFYYLEEMQFTASYVELWANPDYRKTDKGRLLNAFQQVRSQAWNLRSISDAAFATPDKDPMKSYFVNQIDYIIQDYLNSYVNASGHPLHTLDAYGAVHYPANQPSNISIAPWQEDFFTWAVGHAAEQQVPGAKKLLNWLAPFQIGLMTSAKDGAQSGFCWQVASGYTFQLRDDNNSPIYTSLDEVYAKTYPRLNGLACNSQAMANELSTTDDQLSPDQMVGYAISPTGFPANLQIALAVAADSDANNGKQAWQVFEGRVDKPDYSNYANFAVVPRTQ</sequence>
<name>A0A084IMB3_SALHC</name>
<organism evidence="1 2">
    <name type="scientific">Salinisphaera hydrothermalis (strain C41B8)</name>
    <dbReference type="NCBI Taxonomy" id="1304275"/>
    <lineage>
        <taxon>Bacteria</taxon>
        <taxon>Pseudomonadati</taxon>
        <taxon>Pseudomonadota</taxon>
        <taxon>Gammaproteobacteria</taxon>
        <taxon>Salinisphaerales</taxon>
        <taxon>Salinisphaeraceae</taxon>
        <taxon>Salinisphaera</taxon>
    </lineage>
</organism>
<dbReference type="AlphaFoldDB" id="A0A084IMB3"/>
<comment type="caution">
    <text evidence="1">The sequence shown here is derived from an EMBL/GenBank/DDBJ whole genome shotgun (WGS) entry which is preliminary data.</text>
</comment>
<protein>
    <submittedName>
        <fullName evidence="1">Uncharacterized protein</fullName>
    </submittedName>
</protein>
<reference evidence="1 2" key="1">
    <citation type="submission" date="2013-03" db="EMBL/GenBank/DDBJ databases">
        <title>Salinisphaera hydrothermalis C41B8 Genome Sequencing.</title>
        <authorList>
            <person name="Li C."/>
            <person name="Lai Q."/>
            <person name="Shao Z."/>
        </authorList>
    </citation>
    <scope>NUCLEOTIDE SEQUENCE [LARGE SCALE GENOMIC DNA]</scope>
    <source>
        <strain evidence="1 2">C41B8</strain>
    </source>
</reference>
<keyword evidence="2" id="KW-1185">Reference proteome</keyword>
<dbReference type="EMBL" id="APNK01000008">
    <property type="protein sequence ID" value="KEZ77847.1"/>
    <property type="molecule type" value="Genomic_DNA"/>
</dbReference>
<dbReference type="eggNOG" id="COG3291">
    <property type="taxonomic scope" value="Bacteria"/>
</dbReference>